<dbReference type="InterPro" id="IPR051531">
    <property type="entry name" value="N-acetyltransferase"/>
</dbReference>
<name>A0A1E7JF46_9ACTN</name>
<comment type="caution">
    <text evidence="2">The sequence shown here is derived from an EMBL/GenBank/DDBJ whole genome shotgun (WGS) entry which is preliminary data.</text>
</comment>
<dbReference type="RefSeq" id="WP_070199214.1">
    <property type="nucleotide sequence ID" value="NZ_LJGU01000166.1"/>
</dbReference>
<reference evidence="2 3" key="1">
    <citation type="journal article" date="2016" name="Front. Microbiol.">
        <title>Comparative Genomics Analysis of Streptomyces Species Reveals Their Adaptation to the Marine Environment and Their Diversity at the Genomic Level.</title>
        <authorList>
            <person name="Tian X."/>
            <person name="Zhang Z."/>
            <person name="Yang T."/>
            <person name="Chen M."/>
            <person name="Li J."/>
            <person name="Chen F."/>
            <person name="Yang J."/>
            <person name="Li W."/>
            <person name="Zhang B."/>
            <person name="Zhang Z."/>
            <person name="Wu J."/>
            <person name="Zhang C."/>
            <person name="Long L."/>
            <person name="Xiao J."/>
        </authorList>
    </citation>
    <scope>NUCLEOTIDE SEQUENCE [LARGE SCALE GENOMIC DNA]</scope>
    <source>
        <strain evidence="2 3">SCSIO 02100</strain>
    </source>
</reference>
<dbReference type="PANTHER" id="PTHR43792">
    <property type="entry name" value="GNAT FAMILY, PUTATIVE (AFU_ORTHOLOGUE AFUA_3G00765)-RELATED-RELATED"/>
    <property type="match status" value="1"/>
</dbReference>
<dbReference type="OrthoDB" id="3533156at2"/>
<evidence type="ECO:0000313" key="3">
    <source>
        <dbReference type="Proteomes" id="UP000176101"/>
    </source>
</evidence>
<feature type="domain" description="N-acetyltransferase" evidence="1">
    <location>
        <begin position="7"/>
        <end position="162"/>
    </location>
</feature>
<dbReference type="PANTHER" id="PTHR43792:SF1">
    <property type="entry name" value="N-ACETYLTRANSFERASE DOMAIN-CONTAINING PROTEIN"/>
    <property type="match status" value="1"/>
</dbReference>
<dbReference type="SUPFAM" id="SSF55729">
    <property type="entry name" value="Acyl-CoA N-acyltransferases (Nat)"/>
    <property type="match status" value="1"/>
</dbReference>
<proteinExistence type="predicted"/>
<keyword evidence="2" id="KW-0808">Transferase</keyword>
<protein>
    <submittedName>
        <fullName evidence="2">GCN5 family acetyltransferase</fullName>
    </submittedName>
</protein>
<dbReference type="InterPro" id="IPR000182">
    <property type="entry name" value="GNAT_dom"/>
</dbReference>
<evidence type="ECO:0000259" key="1">
    <source>
        <dbReference type="PROSITE" id="PS51186"/>
    </source>
</evidence>
<dbReference type="Pfam" id="PF13302">
    <property type="entry name" value="Acetyltransf_3"/>
    <property type="match status" value="1"/>
</dbReference>
<organism evidence="2 3">
    <name type="scientific">Streptomyces oceani</name>
    <dbReference type="NCBI Taxonomy" id="1075402"/>
    <lineage>
        <taxon>Bacteria</taxon>
        <taxon>Bacillati</taxon>
        <taxon>Actinomycetota</taxon>
        <taxon>Actinomycetes</taxon>
        <taxon>Kitasatosporales</taxon>
        <taxon>Streptomycetaceae</taxon>
        <taxon>Streptomyces</taxon>
    </lineage>
</organism>
<gene>
    <name evidence="2" type="ORF">AN216_26310</name>
</gene>
<evidence type="ECO:0000313" key="2">
    <source>
        <dbReference type="EMBL" id="OEU85094.1"/>
    </source>
</evidence>
<dbReference type="Gene3D" id="3.40.630.30">
    <property type="match status" value="1"/>
</dbReference>
<dbReference type="GO" id="GO:0016747">
    <property type="term" value="F:acyltransferase activity, transferring groups other than amino-acyl groups"/>
    <property type="evidence" value="ECO:0007669"/>
    <property type="project" value="InterPro"/>
</dbReference>
<dbReference type="PROSITE" id="PS51186">
    <property type="entry name" value="GNAT"/>
    <property type="match status" value="1"/>
</dbReference>
<dbReference type="STRING" id="1075402.AN216_26310"/>
<dbReference type="EMBL" id="LJGU01000166">
    <property type="protein sequence ID" value="OEU85094.1"/>
    <property type="molecule type" value="Genomic_DNA"/>
</dbReference>
<dbReference type="InterPro" id="IPR016181">
    <property type="entry name" value="Acyl_CoA_acyltransferase"/>
</dbReference>
<keyword evidence="3" id="KW-1185">Reference proteome</keyword>
<dbReference type="AlphaFoldDB" id="A0A1E7JF46"/>
<sequence length="175" mass="19544">MLSTARLNLRPLTTADVDALVALHADARVNRFVPAFSPTQARERLERVEAQWAERGHGLCAVELRDTGEFIGRCGLNHWPEFDEVEAGWTLAPRHWGHGYATEAARACVDWGFDTLDVDYLTAMIHPENEPSARVAHRLGFAPRRQDTLFGKPITVYALDRPPAPNHPTGGGERR</sequence>
<accession>A0A1E7JF46</accession>
<dbReference type="Proteomes" id="UP000176101">
    <property type="component" value="Unassembled WGS sequence"/>
</dbReference>